<dbReference type="Proteomes" id="UP000647339">
    <property type="component" value="Unassembled WGS sequence"/>
</dbReference>
<dbReference type="RefSeq" id="WP_137403579.1">
    <property type="nucleotide sequence ID" value="NZ_BMIU01000015.1"/>
</dbReference>
<evidence type="ECO:0000313" key="2">
    <source>
        <dbReference type="Proteomes" id="UP000647339"/>
    </source>
</evidence>
<organism evidence="1 2">
    <name type="scientific">Echinicola rosea</name>
    <dbReference type="NCBI Taxonomy" id="1807691"/>
    <lineage>
        <taxon>Bacteria</taxon>
        <taxon>Pseudomonadati</taxon>
        <taxon>Bacteroidota</taxon>
        <taxon>Cytophagia</taxon>
        <taxon>Cytophagales</taxon>
        <taxon>Cyclobacteriaceae</taxon>
        <taxon>Echinicola</taxon>
    </lineage>
</organism>
<accession>A0ABQ1V7Q6</accession>
<gene>
    <name evidence="1" type="ORF">GCM10011339_30010</name>
</gene>
<sequence>MNALTNHIVQKVLVELNIAEQQTALGIKNQIEVFIHKELFPLLEEYFNELEQQFKGNHVQLPSLTIQLHSTKPIFDAIGTSTQKLAVDHLLNQFRQQVEQQMRHWSRTVRSISYKEDKISNASQSLKPVNGKERVPAAAPSDLTSSQRMIQSIIYIMEHGHRPWWLGEGEKVLFFSPWNSMDETVKDSFKQPALRSFFKNLSYQPNVLNRLIHQFSNHQLGKIYHELMHSKAELTSIQLYKTLVNHLKSGKFRMTFWRMVFGTLSKTYFDINHIEQAQNLWKIGVVEHPQSHETIFRIIDQIYHTAGRIHHQKSWSNETVFTQFKSNYNSLRLILINSNKKSTHATDQKNFQDQLVQLWKETGEIQEMEKIDKGQLQEKEATSQTDEARLSDGIYAGQAGLVLLHPYIGQLFQTTGLMDQEKRILNKTLAVHLLHYLATKQENAFEQDMVFEKYCCNVGLETSLEREVSLPQHMKNAVEELLQAAVGHWTALKNTSGDTLRIEFLTRKGKLVTQGNHHKLVIERKTQDILLEQLPWNISLVKFPWKKQLLFVEWGR</sequence>
<protein>
    <submittedName>
        <fullName evidence="1">Uncharacterized protein</fullName>
    </submittedName>
</protein>
<dbReference type="InterPro" id="IPR045538">
    <property type="entry name" value="CIS_TMP"/>
</dbReference>
<comment type="caution">
    <text evidence="1">The sequence shown here is derived from an EMBL/GenBank/DDBJ whole genome shotgun (WGS) entry which is preliminary data.</text>
</comment>
<proteinExistence type="predicted"/>
<name>A0ABQ1V7Q6_9BACT</name>
<keyword evidence="2" id="KW-1185">Reference proteome</keyword>
<reference evidence="2" key="1">
    <citation type="journal article" date="2019" name="Int. J. Syst. Evol. Microbiol.">
        <title>The Global Catalogue of Microorganisms (GCM) 10K type strain sequencing project: providing services to taxonomists for standard genome sequencing and annotation.</title>
        <authorList>
            <consortium name="The Broad Institute Genomics Platform"/>
            <consortium name="The Broad Institute Genome Sequencing Center for Infectious Disease"/>
            <person name="Wu L."/>
            <person name="Ma J."/>
        </authorList>
    </citation>
    <scope>NUCLEOTIDE SEQUENCE [LARGE SCALE GENOMIC DNA]</scope>
    <source>
        <strain evidence="2">CGMCC 1.15407</strain>
    </source>
</reference>
<dbReference type="Pfam" id="PF19268">
    <property type="entry name" value="CIS_TMP"/>
    <property type="match status" value="1"/>
</dbReference>
<evidence type="ECO:0000313" key="1">
    <source>
        <dbReference type="EMBL" id="GGF39479.1"/>
    </source>
</evidence>
<dbReference type="EMBL" id="BMIU01000015">
    <property type="protein sequence ID" value="GGF39479.1"/>
    <property type="molecule type" value="Genomic_DNA"/>
</dbReference>